<accession>A0ACA9QFA4</accession>
<feature type="non-terminal residue" evidence="1">
    <location>
        <position position="1"/>
    </location>
</feature>
<feature type="non-terminal residue" evidence="1">
    <location>
        <position position="46"/>
    </location>
</feature>
<evidence type="ECO:0000313" key="2">
    <source>
        <dbReference type="Proteomes" id="UP000789920"/>
    </source>
</evidence>
<dbReference type="EMBL" id="CAJVQC010031755">
    <property type="protein sequence ID" value="CAG8749355.1"/>
    <property type="molecule type" value="Genomic_DNA"/>
</dbReference>
<proteinExistence type="predicted"/>
<dbReference type="Proteomes" id="UP000789920">
    <property type="component" value="Unassembled WGS sequence"/>
</dbReference>
<organism evidence="1 2">
    <name type="scientific">Racocetra persica</name>
    <dbReference type="NCBI Taxonomy" id="160502"/>
    <lineage>
        <taxon>Eukaryota</taxon>
        <taxon>Fungi</taxon>
        <taxon>Fungi incertae sedis</taxon>
        <taxon>Mucoromycota</taxon>
        <taxon>Glomeromycotina</taxon>
        <taxon>Glomeromycetes</taxon>
        <taxon>Diversisporales</taxon>
        <taxon>Gigasporaceae</taxon>
        <taxon>Racocetra</taxon>
    </lineage>
</organism>
<name>A0ACA9QFA4_9GLOM</name>
<reference evidence="1" key="1">
    <citation type="submission" date="2021-06" db="EMBL/GenBank/DDBJ databases">
        <authorList>
            <person name="Kallberg Y."/>
            <person name="Tangrot J."/>
            <person name="Rosling A."/>
        </authorList>
    </citation>
    <scope>NUCLEOTIDE SEQUENCE</scope>
    <source>
        <strain evidence="1">MA461A</strain>
    </source>
</reference>
<sequence length="46" mass="5595">QMYEIENDLSQIRLQALDRIKAHQQKQKEDHDRYIKAIPNFRIGDK</sequence>
<keyword evidence="2" id="KW-1185">Reference proteome</keyword>
<gene>
    <name evidence="1" type="ORF">RPERSI_LOCUS14014</name>
</gene>
<comment type="caution">
    <text evidence="1">The sequence shown here is derived from an EMBL/GenBank/DDBJ whole genome shotgun (WGS) entry which is preliminary data.</text>
</comment>
<evidence type="ECO:0000313" key="1">
    <source>
        <dbReference type="EMBL" id="CAG8749355.1"/>
    </source>
</evidence>
<protein>
    <submittedName>
        <fullName evidence="1">15013_t:CDS:1</fullName>
    </submittedName>
</protein>